<reference evidence="7 8" key="1">
    <citation type="submission" date="2022-02" db="EMBL/GenBank/DDBJ databases">
        <title>Mesosutterella porci, a novel member of the family Sutterellaceae from pig feces.</title>
        <authorList>
            <person name="Wylensek D."/>
            <person name="Clavel T."/>
        </authorList>
    </citation>
    <scope>NUCLEOTIDE SEQUENCE [LARGE SCALE GENOMIC DNA]</scope>
    <source>
        <strain evidence="8">oilRF-744-wt-GAM-9</strain>
    </source>
</reference>
<keyword evidence="2" id="KW-0131">Cell cycle</keyword>
<comment type="similarity">
    <text evidence="2">Belongs to the CpoB family.</text>
</comment>
<dbReference type="Pfam" id="PF16331">
    <property type="entry name" value="TolA_bind_tri"/>
    <property type="match status" value="1"/>
</dbReference>
<evidence type="ECO:0000256" key="1">
    <source>
        <dbReference type="ARBA" id="ARBA00022729"/>
    </source>
</evidence>
<proteinExistence type="inferred from homology"/>
<evidence type="ECO:0000313" key="7">
    <source>
        <dbReference type="EMBL" id="MCG5030260.1"/>
    </source>
</evidence>
<name>A0ABS9MNS5_9BURK</name>
<feature type="coiled-coil region" evidence="2">
    <location>
        <begin position="35"/>
        <end position="100"/>
    </location>
</feature>
<keyword evidence="3" id="KW-0802">TPR repeat</keyword>
<comment type="subcellular location">
    <subcellularLocation>
        <location evidence="2">Periplasm</location>
    </subcellularLocation>
</comment>
<feature type="region of interest" description="Disordered" evidence="4">
    <location>
        <begin position="256"/>
        <end position="281"/>
    </location>
</feature>
<accession>A0ABS9MNS5</accession>
<evidence type="ECO:0000259" key="6">
    <source>
        <dbReference type="Pfam" id="PF16331"/>
    </source>
</evidence>
<dbReference type="InterPro" id="IPR011990">
    <property type="entry name" value="TPR-like_helical_dom_sf"/>
</dbReference>
<keyword evidence="1 2" id="KW-0732">Signal</keyword>
<keyword evidence="8" id="KW-1185">Reference proteome</keyword>
<dbReference type="EMBL" id="JAKNCT010000002">
    <property type="protein sequence ID" value="MCG5030260.1"/>
    <property type="molecule type" value="Genomic_DNA"/>
</dbReference>
<keyword evidence="2" id="KW-0132">Cell division</keyword>
<gene>
    <name evidence="7" type="primary">ybgF</name>
    <name evidence="2" type="synonym">cpoB</name>
    <name evidence="7" type="ORF">MAF45_02155</name>
</gene>
<dbReference type="InterPro" id="IPR034706">
    <property type="entry name" value="CpoB"/>
</dbReference>
<feature type="domain" description="YbgF trimerisation" evidence="6">
    <location>
        <begin position="46"/>
        <end position="111"/>
    </location>
</feature>
<dbReference type="RefSeq" id="WP_237977915.1">
    <property type="nucleotide sequence ID" value="NZ_JAKNCT010000002.1"/>
</dbReference>
<dbReference type="Proteomes" id="UP001297600">
    <property type="component" value="Unassembled WGS sequence"/>
</dbReference>
<protein>
    <recommendedName>
        <fullName evidence="2">Cell division coordinator CpoB</fullName>
    </recommendedName>
</protein>
<feature type="chain" id="PRO_5044945243" description="Cell division coordinator CpoB" evidence="2">
    <location>
        <begin position="25"/>
        <end position="281"/>
    </location>
</feature>
<dbReference type="NCBIfam" id="TIGR02795">
    <property type="entry name" value="tol_pal_ybgF"/>
    <property type="match status" value="1"/>
</dbReference>
<dbReference type="InterPro" id="IPR014162">
    <property type="entry name" value="CpoB_C"/>
</dbReference>
<keyword evidence="2" id="KW-0574">Periplasm</keyword>
<dbReference type="PROSITE" id="PS50005">
    <property type="entry name" value="TPR"/>
    <property type="match status" value="1"/>
</dbReference>
<dbReference type="Gene3D" id="1.20.5.110">
    <property type="match status" value="1"/>
</dbReference>
<keyword evidence="2" id="KW-0175">Coiled coil</keyword>
<dbReference type="InterPro" id="IPR032519">
    <property type="entry name" value="YbgF_tri"/>
</dbReference>
<dbReference type="Gene3D" id="1.25.40.10">
    <property type="entry name" value="Tetratricopeptide repeat domain"/>
    <property type="match status" value="1"/>
</dbReference>
<sequence length="281" mass="30944" precursor="true">MMFRPLPLIAALAAGIGSMSSANAFFSDDEARLAINAMRKQMVTMQSQISQLESAQKANLAVSNQVDAIRQTQAQLSGRIEVLENQLAQQQKNTKDLYTDLDSRLRAMNARIAKVEPQTVQVDGAKVQVQPREKTLYDAGMSAFQAGKYQDSITQFQQLDALNPRSPYLPEALYWQGNAFFALQQYSEAASAQERVIRDFSGSKRVPDAMLSLASAQTALGNVRAAYATYDALKKRYPGTEQSKLADQRMTELKPALPVAKPAVKQPVTKKAAPAARKKTR</sequence>
<evidence type="ECO:0000256" key="2">
    <source>
        <dbReference type="HAMAP-Rule" id="MF_02066"/>
    </source>
</evidence>
<dbReference type="Pfam" id="PF13525">
    <property type="entry name" value="YfiO"/>
    <property type="match status" value="1"/>
</dbReference>
<feature type="signal peptide" evidence="2">
    <location>
        <begin position="1"/>
        <end position="24"/>
    </location>
</feature>
<dbReference type="SUPFAM" id="SSF48452">
    <property type="entry name" value="TPR-like"/>
    <property type="match status" value="1"/>
</dbReference>
<dbReference type="InterPro" id="IPR019734">
    <property type="entry name" value="TPR_rpt"/>
</dbReference>
<dbReference type="HAMAP" id="MF_02066">
    <property type="entry name" value="CpoB"/>
    <property type="match status" value="1"/>
</dbReference>
<feature type="domain" description="Outer membrane lipoprotein BamD-like" evidence="5">
    <location>
        <begin position="133"/>
        <end position="260"/>
    </location>
</feature>
<organism evidence="7 8">
    <name type="scientific">Mesosutterella porci</name>
    <dbReference type="NCBI Taxonomy" id="2915351"/>
    <lineage>
        <taxon>Bacteria</taxon>
        <taxon>Pseudomonadati</taxon>
        <taxon>Pseudomonadota</taxon>
        <taxon>Betaproteobacteria</taxon>
        <taxon>Burkholderiales</taxon>
        <taxon>Sutterellaceae</taxon>
        <taxon>Mesosutterella</taxon>
    </lineage>
</organism>
<feature type="repeat" description="TPR" evidence="3">
    <location>
        <begin position="133"/>
        <end position="166"/>
    </location>
</feature>
<evidence type="ECO:0000259" key="5">
    <source>
        <dbReference type="Pfam" id="PF13525"/>
    </source>
</evidence>
<dbReference type="InterPro" id="IPR039565">
    <property type="entry name" value="BamD-like"/>
</dbReference>
<comment type="function">
    <text evidence="2">Mediates coordination of peptidoglycan synthesis and outer membrane constriction during cell division.</text>
</comment>
<comment type="caution">
    <text evidence="7">The sequence shown here is derived from an EMBL/GenBank/DDBJ whole genome shotgun (WGS) entry which is preliminary data.</text>
</comment>
<evidence type="ECO:0000313" key="8">
    <source>
        <dbReference type="Proteomes" id="UP001297600"/>
    </source>
</evidence>
<evidence type="ECO:0000256" key="4">
    <source>
        <dbReference type="SAM" id="MobiDB-lite"/>
    </source>
</evidence>
<evidence type="ECO:0000256" key="3">
    <source>
        <dbReference type="PROSITE-ProRule" id="PRU00339"/>
    </source>
</evidence>